<dbReference type="AlphaFoldDB" id="A0A6C0CGV2"/>
<proteinExistence type="predicted"/>
<accession>A0A6C0CGV2</accession>
<evidence type="ECO:0000313" key="1">
    <source>
        <dbReference type="EMBL" id="QHT02854.1"/>
    </source>
</evidence>
<protein>
    <submittedName>
        <fullName evidence="1">Uncharacterized protein</fullName>
    </submittedName>
</protein>
<name>A0A6C0CGV2_9ZZZZ</name>
<dbReference type="EMBL" id="MN739403">
    <property type="protein sequence ID" value="QHT02854.1"/>
    <property type="molecule type" value="Genomic_DNA"/>
</dbReference>
<sequence>MTELNTNDFIHSQMYIIGSQVYEDEEIIDCDGYASQSIYDSHPDEYIFEDPMDLLSITFQNKMNVRTIIVS</sequence>
<reference evidence="1" key="1">
    <citation type="journal article" date="2020" name="Nature">
        <title>Giant virus diversity and host interactions through global metagenomics.</title>
        <authorList>
            <person name="Schulz F."/>
            <person name="Roux S."/>
            <person name="Paez-Espino D."/>
            <person name="Jungbluth S."/>
            <person name="Walsh D.A."/>
            <person name="Denef V.J."/>
            <person name="McMahon K.D."/>
            <person name="Konstantinidis K.T."/>
            <person name="Eloe-Fadrosh E.A."/>
            <person name="Kyrpides N.C."/>
            <person name="Woyke T."/>
        </authorList>
    </citation>
    <scope>NUCLEOTIDE SEQUENCE</scope>
    <source>
        <strain evidence="1">GVMAG-M-3300020727-4</strain>
    </source>
</reference>
<organism evidence="1">
    <name type="scientific">viral metagenome</name>
    <dbReference type="NCBI Taxonomy" id="1070528"/>
    <lineage>
        <taxon>unclassified sequences</taxon>
        <taxon>metagenomes</taxon>
        <taxon>organismal metagenomes</taxon>
    </lineage>
</organism>